<sequence>MKLGLIGLPGSGKSTLFEALTGRAPEARLRGEDSLAAVKAPDSRVDALSRIYEPEKTIYARVNYMLPGKSQGAADASKTADLMAGIRDCDALIHVIRNHGGFGFEPPGPAADFAECDQELALADLIVAEKRMERLALDRKRGKPVNEIERSLLEKSLVLLEKGLPLRRDPGIALAKELRGFAFLSAKPMLALFNNEDGDPDSPDMGGDFQEESVAISGKLEQELAQMSDEDARDFLKEFDISETARDRVIELSYRLLGLISFFTVGKDEVRAWTVKDGDSALEAAGAIHTDIQKGFIRAEVLSCDDLMEAGSYAEAQKKGKTRLEGKTYIVKDGDIVHFRFNV</sequence>
<dbReference type="CDD" id="cd04867">
    <property type="entry name" value="TGS_YchF_OLA1"/>
    <property type="match status" value="1"/>
</dbReference>
<dbReference type="InterPro" id="IPR013029">
    <property type="entry name" value="YchF_C"/>
</dbReference>
<dbReference type="AlphaFoldDB" id="A0A484HP36"/>
<dbReference type="EMBL" id="CAACVI010000051">
    <property type="protein sequence ID" value="VEN75338.1"/>
    <property type="molecule type" value="Genomic_DNA"/>
</dbReference>
<keyword evidence="1" id="KW-0547">Nucleotide-binding</keyword>
<dbReference type="Pfam" id="PF06071">
    <property type="entry name" value="YchF-GTPase_C"/>
    <property type="match status" value="1"/>
</dbReference>
<reference evidence="4" key="1">
    <citation type="submission" date="2019-01" db="EMBL/GenBank/DDBJ databases">
        <authorList>
            <consortium name="Genoscope - CEA"/>
            <person name="William W."/>
        </authorList>
    </citation>
    <scope>NUCLEOTIDE SEQUENCE</scope>
    <source>
        <strain evidence="4">CR-1</strain>
    </source>
</reference>
<dbReference type="InterPro" id="IPR023192">
    <property type="entry name" value="TGS-like_dom_sf"/>
</dbReference>
<name>A0A484HP36_9BACT</name>
<dbReference type="PANTHER" id="PTHR23305:SF18">
    <property type="entry name" value="OBG-TYPE G DOMAIN-CONTAINING PROTEIN"/>
    <property type="match status" value="1"/>
</dbReference>
<dbReference type="InterPro" id="IPR012675">
    <property type="entry name" value="Beta-grasp_dom_sf"/>
</dbReference>
<dbReference type="SUPFAM" id="SSF81271">
    <property type="entry name" value="TGS-like"/>
    <property type="match status" value="1"/>
</dbReference>
<dbReference type="GO" id="GO:0016887">
    <property type="term" value="F:ATP hydrolysis activity"/>
    <property type="evidence" value="ECO:0007669"/>
    <property type="project" value="TreeGrafter"/>
</dbReference>
<dbReference type="InterPro" id="IPR012676">
    <property type="entry name" value="TGS-like"/>
</dbReference>
<dbReference type="InterPro" id="IPR027417">
    <property type="entry name" value="P-loop_NTPase"/>
</dbReference>
<evidence type="ECO:0000256" key="2">
    <source>
        <dbReference type="ARBA" id="ARBA00022840"/>
    </source>
</evidence>
<keyword evidence="2" id="KW-0067">ATP-binding</keyword>
<dbReference type="FunFam" id="3.10.20.30:FF:000001">
    <property type="entry name" value="Ribosome-binding ATPase YchF"/>
    <property type="match status" value="1"/>
</dbReference>
<dbReference type="GO" id="GO:0005525">
    <property type="term" value="F:GTP binding"/>
    <property type="evidence" value="ECO:0007669"/>
    <property type="project" value="InterPro"/>
</dbReference>
<feature type="domain" description="TGS" evidence="3">
    <location>
        <begin position="258"/>
        <end position="341"/>
    </location>
</feature>
<evidence type="ECO:0000259" key="3">
    <source>
        <dbReference type="PROSITE" id="PS51880"/>
    </source>
</evidence>
<dbReference type="PRINTS" id="PR00326">
    <property type="entry name" value="GTP1OBG"/>
</dbReference>
<dbReference type="Gene3D" id="1.10.150.300">
    <property type="entry name" value="TGS-like domain"/>
    <property type="match status" value="1"/>
</dbReference>
<evidence type="ECO:0000256" key="1">
    <source>
        <dbReference type="ARBA" id="ARBA00022741"/>
    </source>
</evidence>
<dbReference type="PANTHER" id="PTHR23305">
    <property type="entry name" value="OBG GTPASE FAMILY"/>
    <property type="match status" value="1"/>
</dbReference>
<accession>A0A484HP36</accession>
<dbReference type="GO" id="GO:0005737">
    <property type="term" value="C:cytoplasm"/>
    <property type="evidence" value="ECO:0007669"/>
    <property type="project" value="TreeGrafter"/>
</dbReference>
<dbReference type="Gene3D" id="3.10.20.30">
    <property type="match status" value="1"/>
</dbReference>
<proteinExistence type="predicted"/>
<evidence type="ECO:0000313" key="4">
    <source>
        <dbReference type="EMBL" id="VEN75338.1"/>
    </source>
</evidence>
<dbReference type="InterPro" id="IPR004095">
    <property type="entry name" value="TGS"/>
</dbReference>
<dbReference type="SUPFAM" id="SSF52540">
    <property type="entry name" value="P-loop containing nucleoside triphosphate hydrolases"/>
    <property type="match status" value="1"/>
</dbReference>
<dbReference type="Gene3D" id="3.40.50.300">
    <property type="entry name" value="P-loop containing nucleotide triphosphate hydrolases"/>
    <property type="match status" value="1"/>
</dbReference>
<organism evidence="4">
    <name type="scientific">uncultured Desulfobacteraceae bacterium</name>
    <dbReference type="NCBI Taxonomy" id="218296"/>
    <lineage>
        <taxon>Bacteria</taxon>
        <taxon>Pseudomonadati</taxon>
        <taxon>Thermodesulfobacteriota</taxon>
        <taxon>Desulfobacteria</taxon>
        <taxon>Desulfobacterales</taxon>
        <taxon>Desulfobacteraceae</taxon>
        <taxon>environmental samples</taxon>
    </lineage>
</organism>
<dbReference type="PROSITE" id="PS51880">
    <property type="entry name" value="TGS"/>
    <property type="match status" value="1"/>
</dbReference>
<dbReference type="GO" id="GO:0005524">
    <property type="term" value="F:ATP binding"/>
    <property type="evidence" value="ECO:0007669"/>
    <property type="project" value="UniProtKB-KW"/>
</dbReference>
<protein>
    <recommendedName>
        <fullName evidence="3">TGS domain-containing protein</fullName>
    </recommendedName>
</protein>
<dbReference type="InterPro" id="IPR006073">
    <property type="entry name" value="GTP-bd"/>
</dbReference>
<gene>
    <name evidence="4" type="ORF">EPICR_80029</name>
</gene>